<accession>A0A4Y2PS03</accession>
<comment type="caution">
    <text evidence="2">The sequence shown here is derived from an EMBL/GenBank/DDBJ whole genome shotgun (WGS) entry which is preliminary data.</text>
</comment>
<gene>
    <name evidence="2" type="ORF">AVEN_86591_1</name>
</gene>
<keyword evidence="3" id="KW-1185">Reference proteome</keyword>
<reference evidence="2 3" key="1">
    <citation type="journal article" date="2019" name="Sci. Rep.">
        <title>Orb-weaving spider Araneus ventricosus genome elucidates the spidroin gene catalogue.</title>
        <authorList>
            <person name="Kono N."/>
            <person name="Nakamura H."/>
            <person name="Ohtoshi R."/>
            <person name="Moran D.A.P."/>
            <person name="Shinohara A."/>
            <person name="Yoshida Y."/>
            <person name="Fujiwara M."/>
            <person name="Mori M."/>
            <person name="Tomita M."/>
            <person name="Arakawa K."/>
        </authorList>
    </citation>
    <scope>NUCLEOTIDE SEQUENCE [LARGE SCALE GENOMIC DNA]</scope>
</reference>
<organism evidence="2 3">
    <name type="scientific">Araneus ventricosus</name>
    <name type="common">Orbweaver spider</name>
    <name type="synonym">Epeira ventricosa</name>
    <dbReference type="NCBI Taxonomy" id="182803"/>
    <lineage>
        <taxon>Eukaryota</taxon>
        <taxon>Metazoa</taxon>
        <taxon>Ecdysozoa</taxon>
        <taxon>Arthropoda</taxon>
        <taxon>Chelicerata</taxon>
        <taxon>Arachnida</taxon>
        <taxon>Araneae</taxon>
        <taxon>Araneomorphae</taxon>
        <taxon>Entelegynae</taxon>
        <taxon>Araneoidea</taxon>
        <taxon>Araneidae</taxon>
        <taxon>Araneus</taxon>
    </lineage>
</organism>
<name>A0A4Y2PS03_ARAVE</name>
<dbReference type="EMBL" id="BGPR01295079">
    <property type="protein sequence ID" value="GBN54134.1"/>
    <property type="molecule type" value="Genomic_DNA"/>
</dbReference>
<evidence type="ECO:0000313" key="2">
    <source>
        <dbReference type="EMBL" id="GBN54134.1"/>
    </source>
</evidence>
<feature type="region of interest" description="Disordered" evidence="1">
    <location>
        <begin position="75"/>
        <end position="106"/>
    </location>
</feature>
<proteinExistence type="predicted"/>
<feature type="non-terminal residue" evidence="2">
    <location>
        <position position="1"/>
    </location>
</feature>
<evidence type="ECO:0000313" key="3">
    <source>
        <dbReference type="Proteomes" id="UP000499080"/>
    </source>
</evidence>
<sequence length="106" mass="12261">SLGVWSLCLVGNWRSLGTAQQQACHKFDITRVQACDKFDMTRVQVCTSKLPWDEFAASLKQACCVKLIANYSKNRERTQPRNRTRNRPLGSLTSKPLDQLDYERRR</sequence>
<dbReference type="Proteomes" id="UP000499080">
    <property type="component" value="Unassembled WGS sequence"/>
</dbReference>
<protein>
    <submittedName>
        <fullName evidence="2">Uncharacterized protein</fullName>
    </submittedName>
</protein>
<evidence type="ECO:0000256" key="1">
    <source>
        <dbReference type="SAM" id="MobiDB-lite"/>
    </source>
</evidence>
<dbReference type="AlphaFoldDB" id="A0A4Y2PS03"/>